<dbReference type="AlphaFoldDB" id="A0A1N7JJB7"/>
<dbReference type="EMBL" id="FTOH01000002">
    <property type="protein sequence ID" value="SIS49462.1"/>
    <property type="molecule type" value="Genomic_DNA"/>
</dbReference>
<feature type="signal peptide" evidence="1">
    <location>
        <begin position="1"/>
        <end position="23"/>
    </location>
</feature>
<proteinExistence type="predicted"/>
<keyword evidence="3" id="KW-1185">Reference proteome</keyword>
<feature type="chain" id="PRO_5013292237" description="Outer membrane protein beta-barrel domain-containing protein" evidence="1">
    <location>
        <begin position="24"/>
        <end position="243"/>
    </location>
</feature>
<dbReference type="RefSeq" id="WP_076514235.1">
    <property type="nucleotide sequence ID" value="NZ_FTOH01000002.1"/>
</dbReference>
<evidence type="ECO:0000313" key="3">
    <source>
        <dbReference type="Proteomes" id="UP000185639"/>
    </source>
</evidence>
<dbReference type="InterPro" id="IPR011250">
    <property type="entry name" value="OMP/PagP_B-barrel"/>
</dbReference>
<organism evidence="2 3">
    <name type="scientific">Thalassolituus maritimus</name>
    <dbReference type="NCBI Taxonomy" id="484498"/>
    <lineage>
        <taxon>Bacteria</taxon>
        <taxon>Pseudomonadati</taxon>
        <taxon>Pseudomonadota</taxon>
        <taxon>Gammaproteobacteria</taxon>
        <taxon>Oceanospirillales</taxon>
        <taxon>Oceanospirillaceae</taxon>
        <taxon>Thalassolituus</taxon>
    </lineage>
</organism>
<sequence length="243" mass="26611">MKIQYAIGALVGAAALCSANVSASQYLGVGAEYGVLNEQYSGADYPILNFETRFGMDFSDRFSLEVEGAVLGKDDREFEGGCLDQTAVDRITNDVSVGCAYLDSVSRQAVTVNFVLSQPFVNFDLFAGLGVGVVRTSYTFSVDSVGVSSTEAFQEYSAADVQRAEDQINFWLSLAGADPIDLQLPDDVSETSIDLMYSLEGGILIDDTHRLSVTWNPEYGSEEVGKYEYVGFSYSWLFRFDDF</sequence>
<evidence type="ECO:0000313" key="2">
    <source>
        <dbReference type="EMBL" id="SIS49462.1"/>
    </source>
</evidence>
<keyword evidence="1" id="KW-0732">Signal</keyword>
<dbReference type="Proteomes" id="UP000185639">
    <property type="component" value="Unassembled WGS sequence"/>
</dbReference>
<protein>
    <recommendedName>
        <fullName evidence="4">Outer membrane protein beta-barrel domain-containing protein</fullName>
    </recommendedName>
</protein>
<name>A0A1N7JJB7_9GAMM</name>
<dbReference type="SUPFAM" id="SSF56925">
    <property type="entry name" value="OMPA-like"/>
    <property type="match status" value="1"/>
</dbReference>
<dbReference type="Gene3D" id="2.40.160.20">
    <property type="match status" value="1"/>
</dbReference>
<gene>
    <name evidence="2" type="ORF">SAMN05421686_10259</name>
</gene>
<accession>A0A1N7JJB7</accession>
<evidence type="ECO:0000256" key="1">
    <source>
        <dbReference type="SAM" id="SignalP"/>
    </source>
</evidence>
<reference evidence="3" key="1">
    <citation type="submission" date="2017-01" db="EMBL/GenBank/DDBJ databases">
        <authorList>
            <person name="Varghese N."/>
            <person name="Submissions S."/>
        </authorList>
    </citation>
    <scope>NUCLEOTIDE SEQUENCE [LARGE SCALE GENOMIC DNA]</scope>
    <source>
        <strain evidence="3">DSM 24913</strain>
    </source>
</reference>
<evidence type="ECO:0008006" key="4">
    <source>
        <dbReference type="Google" id="ProtNLM"/>
    </source>
</evidence>